<dbReference type="OMA" id="TVEGSCW"/>
<dbReference type="CDD" id="cd00067">
    <property type="entry name" value="GAL4"/>
    <property type="match status" value="1"/>
</dbReference>
<evidence type="ECO:0000256" key="2">
    <source>
        <dbReference type="ARBA" id="ARBA00023242"/>
    </source>
</evidence>
<dbReference type="GO" id="GO:0003677">
    <property type="term" value="F:DNA binding"/>
    <property type="evidence" value="ECO:0007669"/>
    <property type="project" value="UniProtKB-KW"/>
</dbReference>
<evidence type="ECO:0000313" key="5">
    <source>
        <dbReference type="Proteomes" id="UP000016922"/>
    </source>
</evidence>
<dbReference type="Pfam" id="PF00172">
    <property type="entry name" value="Zn_clus"/>
    <property type="match status" value="1"/>
</dbReference>
<dbReference type="SMART" id="SM00066">
    <property type="entry name" value="GAL4"/>
    <property type="match status" value="1"/>
</dbReference>
<dbReference type="Proteomes" id="UP000016922">
    <property type="component" value="Unassembled WGS sequence"/>
</dbReference>
<dbReference type="PANTHER" id="PTHR37534">
    <property type="entry name" value="TRANSCRIPTIONAL ACTIVATOR PROTEIN UGA3"/>
    <property type="match status" value="1"/>
</dbReference>
<dbReference type="Gene3D" id="4.10.240.10">
    <property type="entry name" value="Zn(2)-C6 fungal-type DNA-binding domain"/>
    <property type="match status" value="1"/>
</dbReference>
<evidence type="ECO:0000313" key="4">
    <source>
        <dbReference type="EMBL" id="EPE33793.1"/>
    </source>
</evidence>
<dbReference type="PROSITE" id="PS00463">
    <property type="entry name" value="ZN2_CY6_FUNGAL_1"/>
    <property type="match status" value="1"/>
</dbReference>
<dbReference type="InterPro" id="IPR036864">
    <property type="entry name" value="Zn2-C6_fun-type_DNA-bd_sf"/>
</dbReference>
<dbReference type="KEGG" id="glz:GLAREA_06806"/>
<evidence type="ECO:0000259" key="3">
    <source>
        <dbReference type="PROSITE" id="PS50048"/>
    </source>
</evidence>
<dbReference type="eggNOG" id="ENOG502RXA0">
    <property type="taxonomic scope" value="Eukaryota"/>
</dbReference>
<feature type="domain" description="Zn(2)-C6 fungal-type" evidence="3">
    <location>
        <begin position="11"/>
        <end position="41"/>
    </location>
</feature>
<dbReference type="PANTHER" id="PTHR37534:SF46">
    <property type="entry name" value="ZN(II)2CYS6 TRANSCRIPTION FACTOR (EUROFUNG)"/>
    <property type="match status" value="1"/>
</dbReference>
<dbReference type="PROSITE" id="PS50048">
    <property type="entry name" value="ZN2_CY6_FUNGAL_2"/>
    <property type="match status" value="1"/>
</dbReference>
<dbReference type="SUPFAM" id="SSF57701">
    <property type="entry name" value="Zn2/Cys6 DNA-binding domain"/>
    <property type="match status" value="1"/>
</dbReference>
<dbReference type="AlphaFoldDB" id="S3E621"/>
<sequence length="444" mass="49713">MPPRIRTVEGSCWSCKERRVICDLTTPACTKCTKTGRDCSYGTVRLKWTDCVASRGRFAGKKIPLYQPPMVRKNSDHHLMYFENELLPRFNLTNTVPVIDLKSLEKDPVLLQSVIAVAHAHAAYRGGDGNGSSLQRIHSRNRALKAFREQLISPSDETTGSLFIANVLLCILDGIIEPVCDSSATHHHLVGGKAILKQWAGAKSVIQLKHELPVLMLSIFATMDLTHSLLIGDAPYFQSSSWPEFGETQSWWGSVKSDDDFLETMSILAQLADHGAATRMKTRTVEIGTLFSIQGALEQQATRQKDVEKHTGHAAWAAFCAVYRYAAFVYLYRALSSLDVDHDLVQLAVSGCIDIIAGRELPDTLQHCILFPLLVVASHCIVPEQRKVIRKSLETSSVYLSFESLRSLEGFLERRWSLLDNSPVTVQLTWWEYFEEIANVSCLF</sequence>
<name>S3E621_GLAL2</name>
<organism evidence="4 5">
    <name type="scientific">Glarea lozoyensis (strain ATCC 20868 / MF5171)</name>
    <dbReference type="NCBI Taxonomy" id="1116229"/>
    <lineage>
        <taxon>Eukaryota</taxon>
        <taxon>Fungi</taxon>
        <taxon>Dikarya</taxon>
        <taxon>Ascomycota</taxon>
        <taxon>Pezizomycotina</taxon>
        <taxon>Leotiomycetes</taxon>
        <taxon>Helotiales</taxon>
        <taxon>Helotiaceae</taxon>
        <taxon>Glarea</taxon>
    </lineage>
</organism>
<dbReference type="GO" id="GO:0000981">
    <property type="term" value="F:DNA-binding transcription factor activity, RNA polymerase II-specific"/>
    <property type="evidence" value="ECO:0007669"/>
    <property type="project" value="InterPro"/>
</dbReference>
<keyword evidence="4" id="KW-0238">DNA-binding</keyword>
<proteinExistence type="predicted"/>
<dbReference type="InterPro" id="IPR021858">
    <property type="entry name" value="Fun_TF"/>
</dbReference>
<dbReference type="GeneID" id="19465859"/>
<dbReference type="EMBL" id="KE145357">
    <property type="protein sequence ID" value="EPE33793.1"/>
    <property type="molecule type" value="Genomic_DNA"/>
</dbReference>
<dbReference type="OrthoDB" id="3251668at2759"/>
<dbReference type="GO" id="GO:0008270">
    <property type="term" value="F:zinc ion binding"/>
    <property type="evidence" value="ECO:0007669"/>
    <property type="project" value="InterPro"/>
</dbReference>
<comment type="subcellular location">
    <subcellularLocation>
        <location evidence="1">Nucleus</location>
    </subcellularLocation>
</comment>
<dbReference type="GO" id="GO:0005634">
    <property type="term" value="C:nucleus"/>
    <property type="evidence" value="ECO:0007669"/>
    <property type="project" value="UniProtKB-SubCell"/>
</dbReference>
<dbReference type="InterPro" id="IPR001138">
    <property type="entry name" value="Zn2Cys6_DnaBD"/>
</dbReference>
<reference evidence="4 5" key="1">
    <citation type="journal article" date="2013" name="BMC Genomics">
        <title>Genomics-driven discovery of the pneumocandin biosynthetic gene cluster in the fungus Glarea lozoyensis.</title>
        <authorList>
            <person name="Chen L."/>
            <person name="Yue Q."/>
            <person name="Zhang X."/>
            <person name="Xiang M."/>
            <person name="Wang C."/>
            <person name="Li S."/>
            <person name="Che Y."/>
            <person name="Ortiz-Lopez F.J."/>
            <person name="Bills G.F."/>
            <person name="Liu X."/>
            <person name="An Z."/>
        </authorList>
    </citation>
    <scope>NUCLEOTIDE SEQUENCE [LARGE SCALE GENOMIC DNA]</scope>
    <source>
        <strain evidence="5">ATCC 20868 / MF5171</strain>
    </source>
</reference>
<protein>
    <submittedName>
        <fullName evidence="4">Zn2/Cys6 DNA-binding protein</fullName>
    </submittedName>
</protein>
<evidence type="ECO:0000256" key="1">
    <source>
        <dbReference type="ARBA" id="ARBA00004123"/>
    </source>
</evidence>
<accession>S3E621</accession>
<keyword evidence="5" id="KW-1185">Reference proteome</keyword>
<dbReference type="RefSeq" id="XP_008078945.1">
    <property type="nucleotide sequence ID" value="XM_008080754.1"/>
</dbReference>
<gene>
    <name evidence="4" type="ORF">GLAREA_06806</name>
</gene>
<dbReference type="HOGENOM" id="CLU_041955_0_0_1"/>
<keyword evidence="2" id="KW-0539">Nucleus</keyword>
<dbReference type="Pfam" id="PF11951">
    <property type="entry name" value="Fungal_trans_2"/>
    <property type="match status" value="1"/>
</dbReference>